<feature type="transmembrane region" description="Helical" evidence="7">
    <location>
        <begin position="9"/>
        <end position="29"/>
    </location>
</feature>
<keyword evidence="7" id="KW-0472">Membrane</keyword>
<keyword evidence="3" id="KW-0752">Steroid biosynthesis</keyword>
<evidence type="ECO:0000256" key="6">
    <source>
        <dbReference type="ARBA" id="ARBA00023593"/>
    </source>
</evidence>
<evidence type="ECO:0000256" key="3">
    <source>
        <dbReference type="ARBA" id="ARBA00022955"/>
    </source>
</evidence>
<comment type="similarity">
    <text evidence="6">Belongs to the short-chain dehydrogenases/reductases (SDR) family. ERG27 subfamily.</text>
</comment>
<sequence>MTHEERKRLIVLVTGANGGIGFGICHRLLIQLSQRRPPDAQPSFTSTLSPGEPSVVEPACDLTIIMACRSTQRAEEARQKLYNLLDTHLNSIPPNTPEHEYATDFRMNVRLEIHRLDLSVIRSVLEFSQEVSQKYPYISHIICNAGLATYSHLNFLVFFKQCYESPLKAVKHPMFNVQKAGVLSADNLGMVWQCNIFGHYVLFRSLQPLLSAWTARTRSEPARVLWMSSIDAMATYDPDNDPQLTKTSTSYQASKAQLDLMVWELNKQSKANGSEVMHYIITPGITATNVAAALLRPYVLELLMIAFFYFCRFIGSPHVLFSTYKASVAAVHLTLTPSRYIPSTADAHSTTSAKTQPGYGATMNRNAQLAFPKFSAANERWGKEYVLIEPVTVWEQHPDEGARAMDRCERLYQAFVEKEKVGIQNGPADGANGCVNGHA</sequence>
<dbReference type="EMBL" id="JADCUA010000008">
    <property type="protein sequence ID" value="KAH9837559.1"/>
    <property type="molecule type" value="Genomic_DNA"/>
</dbReference>
<keyword evidence="5" id="KW-0443">Lipid metabolism</keyword>
<dbReference type="SUPFAM" id="SSF51735">
    <property type="entry name" value="NAD(P)-binding Rossmann-fold domains"/>
    <property type="match status" value="1"/>
</dbReference>
<organism evidence="8 9">
    <name type="scientific">Rhodofomes roseus</name>
    <dbReference type="NCBI Taxonomy" id="34475"/>
    <lineage>
        <taxon>Eukaryota</taxon>
        <taxon>Fungi</taxon>
        <taxon>Dikarya</taxon>
        <taxon>Basidiomycota</taxon>
        <taxon>Agaricomycotina</taxon>
        <taxon>Agaricomycetes</taxon>
        <taxon>Polyporales</taxon>
        <taxon>Rhodofomes</taxon>
    </lineage>
</organism>
<dbReference type="GeneID" id="72000018"/>
<dbReference type="Gene3D" id="3.40.50.720">
    <property type="entry name" value="NAD(P)-binding Rossmann-like Domain"/>
    <property type="match status" value="1"/>
</dbReference>
<evidence type="ECO:0000256" key="4">
    <source>
        <dbReference type="ARBA" id="ARBA00023002"/>
    </source>
</evidence>
<keyword evidence="7" id="KW-1133">Transmembrane helix</keyword>
<evidence type="ECO:0000256" key="7">
    <source>
        <dbReference type="SAM" id="Phobius"/>
    </source>
</evidence>
<reference evidence="8 9" key="1">
    <citation type="journal article" date="2021" name="Environ. Microbiol.">
        <title>Gene family expansions and transcriptome signatures uncover fungal adaptations to wood decay.</title>
        <authorList>
            <person name="Hage H."/>
            <person name="Miyauchi S."/>
            <person name="Viragh M."/>
            <person name="Drula E."/>
            <person name="Min B."/>
            <person name="Chaduli D."/>
            <person name="Navarro D."/>
            <person name="Favel A."/>
            <person name="Norest M."/>
            <person name="Lesage-Meessen L."/>
            <person name="Balint B."/>
            <person name="Merenyi Z."/>
            <person name="de Eugenio L."/>
            <person name="Morin E."/>
            <person name="Martinez A.T."/>
            <person name="Baldrian P."/>
            <person name="Stursova M."/>
            <person name="Martinez M.J."/>
            <person name="Novotny C."/>
            <person name="Magnuson J.K."/>
            <person name="Spatafora J.W."/>
            <person name="Maurice S."/>
            <person name="Pangilinan J."/>
            <person name="Andreopoulos W."/>
            <person name="LaButti K."/>
            <person name="Hundley H."/>
            <person name="Na H."/>
            <person name="Kuo A."/>
            <person name="Barry K."/>
            <person name="Lipzen A."/>
            <person name="Henrissat B."/>
            <person name="Riley R."/>
            <person name="Ahrendt S."/>
            <person name="Nagy L.G."/>
            <person name="Grigoriev I.V."/>
            <person name="Martin F."/>
            <person name="Rosso M.N."/>
        </authorList>
    </citation>
    <scope>NUCLEOTIDE SEQUENCE [LARGE SCALE GENOMIC DNA]</scope>
    <source>
        <strain evidence="8 9">CIRM-BRFM 1785</strain>
    </source>
</reference>
<evidence type="ECO:0000256" key="1">
    <source>
        <dbReference type="ARBA" id="ARBA00022516"/>
    </source>
</evidence>
<accession>A0ABQ8KHX9</accession>
<keyword evidence="9" id="KW-1185">Reference proteome</keyword>
<dbReference type="InterPro" id="IPR036291">
    <property type="entry name" value="NAD(P)-bd_dom_sf"/>
</dbReference>
<dbReference type="PANTHER" id="PTHR43647:SF1">
    <property type="entry name" value="3-KETO-STEROID REDUCTASE ERG27"/>
    <property type="match status" value="1"/>
</dbReference>
<dbReference type="RefSeq" id="XP_047779597.1">
    <property type="nucleotide sequence ID" value="XM_047919286.1"/>
</dbReference>
<evidence type="ECO:0000256" key="2">
    <source>
        <dbReference type="ARBA" id="ARBA00022857"/>
    </source>
</evidence>
<comment type="caution">
    <text evidence="8">The sequence shown here is derived from an EMBL/GenBank/DDBJ whole genome shotgun (WGS) entry which is preliminary data.</text>
</comment>
<protein>
    <recommendedName>
        <fullName evidence="10">3-keto-steroid reductase</fullName>
    </recommendedName>
</protein>
<evidence type="ECO:0000313" key="9">
    <source>
        <dbReference type="Proteomes" id="UP000814176"/>
    </source>
</evidence>
<dbReference type="PANTHER" id="PTHR43647">
    <property type="entry name" value="DEHYDROGENASE"/>
    <property type="match status" value="1"/>
</dbReference>
<evidence type="ECO:0000256" key="5">
    <source>
        <dbReference type="ARBA" id="ARBA00023098"/>
    </source>
</evidence>
<keyword evidence="2" id="KW-0521">NADP</keyword>
<keyword evidence="1" id="KW-0444">Lipid biosynthesis</keyword>
<proteinExistence type="inferred from homology"/>
<evidence type="ECO:0000313" key="8">
    <source>
        <dbReference type="EMBL" id="KAH9837559.1"/>
    </source>
</evidence>
<dbReference type="Proteomes" id="UP000814176">
    <property type="component" value="Unassembled WGS sequence"/>
</dbReference>
<name>A0ABQ8KHX9_9APHY</name>
<keyword evidence="7" id="KW-0812">Transmembrane</keyword>
<evidence type="ECO:0008006" key="10">
    <source>
        <dbReference type="Google" id="ProtNLM"/>
    </source>
</evidence>
<keyword evidence="4" id="KW-0560">Oxidoreductase</keyword>
<gene>
    <name evidence="8" type="ORF">C8Q71DRAFT_548885</name>
</gene>
<dbReference type="InterPro" id="IPR051593">
    <property type="entry name" value="Ergosterol_Biosynth_ERG27"/>
</dbReference>